<evidence type="ECO:0000313" key="2">
    <source>
        <dbReference type="EMBL" id="ABF08825.1"/>
    </source>
</evidence>
<organism evidence="2 3">
    <name type="scientific">Cupriavidus metallidurans (strain ATCC 43123 / DSM 2839 / NBRC 102507 / CH34)</name>
    <name type="common">Ralstonia metallidurans</name>
    <dbReference type="NCBI Taxonomy" id="266264"/>
    <lineage>
        <taxon>Bacteria</taxon>
        <taxon>Pseudomonadati</taxon>
        <taxon>Pseudomonadota</taxon>
        <taxon>Betaproteobacteria</taxon>
        <taxon>Burkholderiales</taxon>
        <taxon>Burkholderiaceae</taxon>
        <taxon>Cupriavidus</taxon>
    </lineage>
</organism>
<name>Q1LM01_CUPMC</name>
<accession>Q1LM01</accession>
<dbReference type="HOGENOM" id="CLU_2104938_0_0_4"/>
<evidence type="ECO:0000313" key="3">
    <source>
        <dbReference type="Proteomes" id="UP000002429"/>
    </source>
</evidence>
<feature type="compositionally biased region" description="Basic and acidic residues" evidence="1">
    <location>
        <begin position="84"/>
        <end position="107"/>
    </location>
</feature>
<gene>
    <name evidence="2" type="ordered locus">Rmet_1946</name>
</gene>
<feature type="region of interest" description="Disordered" evidence="1">
    <location>
        <begin position="64"/>
        <end position="141"/>
    </location>
</feature>
<reference evidence="3" key="1">
    <citation type="journal article" date="2010" name="PLoS ONE">
        <title>The complete genome sequence of Cupriavidus metallidurans strain CH34, a master survivalist in harsh and anthropogenic environments.</title>
        <authorList>
            <person name="Janssen P.J."/>
            <person name="Van Houdt R."/>
            <person name="Moors H."/>
            <person name="Monsieurs P."/>
            <person name="Morin N."/>
            <person name="Michaux A."/>
            <person name="Benotmane M.A."/>
            <person name="Leys N."/>
            <person name="Vallaeys T."/>
            <person name="Lapidus A."/>
            <person name="Monchy S."/>
            <person name="Medigue C."/>
            <person name="Taghavi S."/>
            <person name="McCorkle S."/>
            <person name="Dunn J."/>
            <person name="van der Lelie D."/>
            <person name="Mergeay M."/>
        </authorList>
    </citation>
    <scope>NUCLEOTIDE SEQUENCE [LARGE SCALE GENOMIC DNA]</scope>
    <source>
        <strain evidence="3">ATCC 43123 / DSM 2839 / NBRC 102507 / CH34</strain>
    </source>
</reference>
<dbReference type="KEGG" id="rme:Rmet_1946"/>
<keyword evidence="3" id="KW-1185">Reference proteome</keyword>
<protein>
    <submittedName>
        <fullName evidence="2">Uncharacterized protein</fullName>
    </submittedName>
</protein>
<dbReference type="STRING" id="266264.Rmet_1946"/>
<dbReference type="AlphaFoldDB" id="Q1LM01"/>
<feature type="compositionally biased region" description="Low complexity" evidence="1">
    <location>
        <begin position="67"/>
        <end position="76"/>
    </location>
</feature>
<evidence type="ECO:0000256" key="1">
    <source>
        <dbReference type="SAM" id="MobiDB-lite"/>
    </source>
</evidence>
<proteinExistence type="predicted"/>
<dbReference type="Proteomes" id="UP000002429">
    <property type="component" value="Chromosome"/>
</dbReference>
<feature type="compositionally biased region" description="Basic and acidic residues" evidence="1">
    <location>
        <begin position="119"/>
        <end position="135"/>
    </location>
</feature>
<sequence length="141" mass="15421">MLDGRRSGCRRNRHYPMKVKRIRPGHTLRRATYARAACLAGLTLLITAASGVALAQSAGMAHLLHTSKSQSSSSAQGGNGQASERGRPSGRRSDKAESERDMADRATRQGQRGGNPRLSPDERKTLRKNLYDLSREMYQGG</sequence>
<dbReference type="EMBL" id="CP000352">
    <property type="protein sequence ID" value="ABF08825.1"/>
    <property type="molecule type" value="Genomic_DNA"/>
</dbReference>